<reference evidence="2" key="1">
    <citation type="journal article" date="2013" name="Science">
        <title>The Amborella genome and the evolution of flowering plants.</title>
        <authorList>
            <consortium name="Amborella Genome Project"/>
        </authorList>
    </citation>
    <scope>NUCLEOTIDE SEQUENCE [LARGE SCALE GENOMIC DNA]</scope>
</reference>
<accession>W1PKC6</accession>
<sequence>MAAKEKDTIAVEITPITAEKVLKVGIMLDPKSRDITSMRKMVVHICQEVEHHQNMSDFYQGEVEWVKELLELSRVDRMIRFGE</sequence>
<gene>
    <name evidence="1" type="ORF">AMTR_s00152p00049250</name>
</gene>
<name>W1PKC6_AMBTC</name>
<keyword evidence="2" id="KW-1185">Reference proteome</keyword>
<evidence type="ECO:0000313" key="2">
    <source>
        <dbReference type="Proteomes" id="UP000017836"/>
    </source>
</evidence>
<evidence type="ECO:0000313" key="1">
    <source>
        <dbReference type="EMBL" id="ERN08488.1"/>
    </source>
</evidence>
<dbReference type="Proteomes" id="UP000017836">
    <property type="component" value="Unassembled WGS sequence"/>
</dbReference>
<proteinExistence type="predicted"/>
<dbReference type="Gramene" id="ERN08488">
    <property type="protein sequence ID" value="ERN08488"/>
    <property type="gene ID" value="AMTR_s00152p00049250"/>
</dbReference>
<organism evidence="1 2">
    <name type="scientific">Amborella trichopoda</name>
    <dbReference type="NCBI Taxonomy" id="13333"/>
    <lineage>
        <taxon>Eukaryota</taxon>
        <taxon>Viridiplantae</taxon>
        <taxon>Streptophyta</taxon>
        <taxon>Embryophyta</taxon>
        <taxon>Tracheophyta</taxon>
        <taxon>Spermatophyta</taxon>
        <taxon>Magnoliopsida</taxon>
        <taxon>Amborellales</taxon>
        <taxon>Amborellaceae</taxon>
        <taxon>Amborella</taxon>
    </lineage>
</organism>
<dbReference type="AlphaFoldDB" id="W1PKC6"/>
<dbReference type="HOGENOM" id="CLU_147624_1_0_1"/>
<dbReference type="EMBL" id="KI393323">
    <property type="protein sequence ID" value="ERN08488.1"/>
    <property type="molecule type" value="Genomic_DNA"/>
</dbReference>
<protein>
    <submittedName>
        <fullName evidence="1">Uncharacterized protein</fullName>
    </submittedName>
</protein>